<reference evidence="2" key="1">
    <citation type="submission" date="2020-06" db="EMBL/GenBank/DDBJ databases">
        <title>Draft genome of Bugula neritina, a colonial animal packing powerful symbionts and potential medicines.</title>
        <authorList>
            <person name="Rayko M."/>
        </authorList>
    </citation>
    <scope>NUCLEOTIDE SEQUENCE [LARGE SCALE GENOMIC DNA]</scope>
    <source>
        <strain evidence="2">Kwan_BN1</strain>
    </source>
</reference>
<keyword evidence="3" id="KW-1185">Reference proteome</keyword>
<evidence type="ECO:0008006" key="4">
    <source>
        <dbReference type="Google" id="ProtNLM"/>
    </source>
</evidence>
<comment type="caution">
    <text evidence="2">The sequence shown here is derived from an EMBL/GenBank/DDBJ whole genome shotgun (WGS) entry which is preliminary data.</text>
</comment>
<dbReference type="EMBL" id="VXIV02003191">
    <property type="protein sequence ID" value="KAF6020170.1"/>
    <property type="molecule type" value="Genomic_DNA"/>
</dbReference>
<dbReference type="OrthoDB" id="10047222at2759"/>
<protein>
    <recommendedName>
        <fullName evidence="4">NOL4</fullName>
    </recommendedName>
</protein>
<feature type="compositionally biased region" description="Low complexity" evidence="1">
    <location>
        <begin position="129"/>
        <end position="138"/>
    </location>
</feature>
<dbReference type="Proteomes" id="UP000593567">
    <property type="component" value="Unassembled WGS sequence"/>
</dbReference>
<proteinExistence type="predicted"/>
<feature type="region of interest" description="Disordered" evidence="1">
    <location>
        <begin position="129"/>
        <end position="149"/>
    </location>
</feature>
<feature type="compositionally biased region" description="Polar residues" evidence="1">
    <location>
        <begin position="139"/>
        <end position="149"/>
    </location>
</feature>
<organism evidence="2 3">
    <name type="scientific">Bugula neritina</name>
    <name type="common">Brown bryozoan</name>
    <name type="synonym">Sertularia neritina</name>
    <dbReference type="NCBI Taxonomy" id="10212"/>
    <lineage>
        <taxon>Eukaryota</taxon>
        <taxon>Metazoa</taxon>
        <taxon>Spiralia</taxon>
        <taxon>Lophotrochozoa</taxon>
        <taxon>Bryozoa</taxon>
        <taxon>Gymnolaemata</taxon>
        <taxon>Cheilostomatida</taxon>
        <taxon>Flustrina</taxon>
        <taxon>Buguloidea</taxon>
        <taxon>Bugulidae</taxon>
        <taxon>Bugula</taxon>
    </lineage>
</organism>
<gene>
    <name evidence="2" type="ORF">EB796_021543</name>
</gene>
<evidence type="ECO:0000313" key="3">
    <source>
        <dbReference type="Proteomes" id="UP000593567"/>
    </source>
</evidence>
<evidence type="ECO:0000256" key="1">
    <source>
        <dbReference type="SAM" id="MobiDB-lite"/>
    </source>
</evidence>
<sequence>MKTNSVWLHMLKMKGSSVLRNGYSLPMVMVQRQRQYLVERVYKRVAVVEEFFNIIYDIHVNLNGQNGKHAGQKRTYRMIIESYAFLPREAVTHFLMNCNECRSRMHLTPPSLETDVCWKTQSKHLPLSPLSGSLQSPSRCSSPTLQKCL</sequence>
<dbReference type="AlphaFoldDB" id="A0A7J7J1X7"/>
<name>A0A7J7J1X7_BUGNE</name>
<evidence type="ECO:0000313" key="2">
    <source>
        <dbReference type="EMBL" id="KAF6020170.1"/>
    </source>
</evidence>
<accession>A0A7J7J1X7</accession>